<dbReference type="Gene3D" id="1.25.40.10">
    <property type="entry name" value="Tetratricopeptide repeat domain"/>
    <property type="match status" value="2"/>
</dbReference>
<keyword evidence="4" id="KW-1185">Reference proteome</keyword>
<feature type="repeat" description="PPR" evidence="2">
    <location>
        <begin position="177"/>
        <end position="211"/>
    </location>
</feature>
<dbReference type="PANTHER" id="PTHR47447">
    <property type="entry name" value="OS03G0856100 PROTEIN"/>
    <property type="match status" value="1"/>
</dbReference>
<sequence length="228" mass="24386">MIYAAGVSACGKGGRWQLALALISESREVELDPGVMGYTAGIGACEKSGQWQQALSLLGEMLGARLEADVWAEATTPRSAPARRAGSGSGRCRWWPSCRGMLGWSQTSVSFNAAISACEKCGQWQQALLLFVDLRLAKLTPDVITYSAGASACEKGGQWRRALSFLKESCEGQLEADVFLYSAGISACGKCGEWQRALALFNELLFIKLEPDANSYTAGISACEDGYS</sequence>
<protein>
    <recommendedName>
        <fullName evidence="5">Pentatricopeptide repeat-containing protein, chloroplastic</fullName>
    </recommendedName>
</protein>
<dbReference type="InterPro" id="IPR011990">
    <property type="entry name" value="TPR-like_helical_dom_sf"/>
</dbReference>
<evidence type="ECO:0008006" key="5">
    <source>
        <dbReference type="Google" id="ProtNLM"/>
    </source>
</evidence>
<dbReference type="PANTHER" id="PTHR47447:SF17">
    <property type="entry name" value="OS12G0638900 PROTEIN"/>
    <property type="match status" value="1"/>
</dbReference>
<comment type="caution">
    <text evidence="3">The sequence shown here is derived from an EMBL/GenBank/DDBJ whole genome shotgun (WGS) entry which is preliminary data.</text>
</comment>
<evidence type="ECO:0000256" key="2">
    <source>
        <dbReference type="PROSITE-ProRule" id="PRU00708"/>
    </source>
</evidence>
<dbReference type="NCBIfam" id="TIGR00756">
    <property type="entry name" value="PPR"/>
    <property type="match status" value="1"/>
</dbReference>
<name>A0ABN9X051_9DINO</name>
<dbReference type="PROSITE" id="PS51375">
    <property type="entry name" value="PPR"/>
    <property type="match status" value="2"/>
</dbReference>
<proteinExistence type="predicted"/>
<feature type="repeat" description="PPR" evidence="2">
    <location>
        <begin position="107"/>
        <end position="141"/>
    </location>
</feature>
<evidence type="ECO:0000313" key="4">
    <source>
        <dbReference type="Proteomes" id="UP001189429"/>
    </source>
</evidence>
<gene>
    <name evidence="3" type="ORF">PCOR1329_LOCUS71124</name>
</gene>
<accession>A0ABN9X051</accession>
<dbReference type="Pfam" id="PF01535">
    <property type="entry name" value="PPR"/>
    <property type="match status" value="3"/>
</dbReference>
<dbReference type="Proteomes" id="UP001189429">
    <property type="component" value="Unassembled WGS sequence"/>
</dbReference>
<organism evidence="3 4">
    <name type="scientific">Prorocentrum cordatum</name>
    <dbReference type="NCBI Taxonomy" id="2364126"/>
    <lineage>
        <taxon>Eukaryota</taxon>
        <taxon>Sar</taxon>
        <taxon>Alveolata</taxon>
        <taxon>Dinophyceae</taxon>
        <taxon>Prorocentrales</taxon>
        <taxon>Prorocentraceae</taxon>
        <taxon>Prorocentrum</taxon>
    </lineage>
</organism>
<keyword evidence="1" id="KW-0677">Repeat</keyword>
<dbReference type="EMBL" id="CAUYUJ010019424">
    <property type="protein sequence ID" value="CAK0891072.1"/>
    <property type="molecule type" value="Genomic_DNA"/>
</dbReference>
<evidence type="ECO:0000313" key="3">
    <source>
        <dbReference type="EMBL" id="CAK0891072.1"/>
    </source>
</evidence>
<evidence type="ECO:0000256" key="1">
    <source>
        <dbReference type="ARBA" id="ARBA00022737"/>
    </source>
</evidence>
<reference evidence="3" key="1">
    <citation type="submission" date="2023-10" db="EMBL/GenBank/DDBJ databases">
        <authorList>
            <person name="Chen Y."/>
            <person name="Shah S."/>
            <person name="Dougan E. K."/>
            <person name="Thang M."/>
            <person name="Chan C."/>
        </authorList>
    </citation>
    <scope>NUCLEOTIDE SEQUENCE [LARGE SCALE GENOMIC DNA]</scope>
</reference>
<dbReference type="InterPro" id="IPR002885">
    <property type="entry name" value="PPR_rpt"/>
</dbReference>